<evidence type="ECO:0000256" key="6">
    <source>
        <dbReference type="ARBA" id="ARBA00023316"/>
    </source>
</evidence>
<evidence type="ECO:0000259" key="10">
    <source>
        <dbReference type="Pfam" id="PF02875"/>
    </source>
</evidence>
<dbReference type="EMBL" id="FOLH01000002">
    <property type="protein sequence ID" value="SFC04494.1"/>
    <property type="molecule type" value="Genomic_DNA"/>
</dbReference>
<dbReference type="RefSeq" id="WP_091960884.1">
    <property type="nucleotide sequence ID" value="NZ_FOLH01000002.1"/>
</dbReference>
<dbReference type="EC" id="6.3.2.13" evidence="7"/>
<protein>
    <recommendedName>
        <fullName evidence="7">UDP-N-acetylmuramoyl-L-alanyl-D-glutamate--2,6-diaminopimelate ligase</fullName>
        <ecNumber evidence="7">6.3.2.13</ecNumber>
    </recommendedName>
    <alternativeName>
        <fullName evidence="7">Meso-A2pm-adding enzyme</fullName>
    </alternativeName>
    <alternativeName>
        <fullName evidence="7">Meso-diaminopimelate-adding enzyme</fullName>
    </alternativeName>
    <alternativeName>
        <fullName evidence="7">UDP-MurNAc-L-Ala-D-Glu:meso-diaminopimelate ligase</fullName>
    </alternativeName>
    <alternativeName>
        <fullName evidence="7">UDP-MurNAc-tripeptide synthetase</fullName>
    </alternativeName>
    <alternativeName>
        <fullName evidence="7">UDP-N-acetylmuramyl-tripeptide synthetase</fullName>
    </alternativeName>
</protein>
<comment type="function">
    <text evidence="7">Catalyzes the addition of meso-diaminopimelic acid to the nucleotide precursor UDP-N-acetylmuramoyl-L-alanyl-D-glutamate (UMAG) in the biosynthesis of bacterial cell-wall peptidoglycan.</text>
</comment>
<comment type="PTM">
    <text evidence="7">Carboxylation is probably crucial for Mg(2+) binding and, consequently, for the gamma-phosphate positioning of ATP.</text>
</comment>
<feature type="binding site" evidence="7">
    <location>
        <position position="476"/>
    </location>
    <ligand>
        <name>meso-2,6-diaminopimelate</name>
        <dbReference type="ChEBI" id="CHEBI:57791"/>
    </ligand>
</feature>
<keyword evidence="7" id="KW-0460">Magnesium</keyword>
<comment type="catalytic activity">
    <reaction evidence="7">
        <text>UDP-N-acetyl-alpha-D-muramoyl-L-alanyl-D-glutamate + meso-2,6-diaminopimelate + ATP = UDP-N-acetyl-alpha-D-muramoyl-L-alanyl-gamma-D-glutamyl-meso-2,6-diaminopimelate + ADP + phosphate + H(+)</text>
        <dbReference type="Rhea" id="RHEA:23676"/>
        <dbReference type="ChEBI" id="CHEBI:15378"/>
        <dbReference type="ChEBI" id="CHEBI:30616"/>
        <dbReference type="ChEBI" id="CHEBI:43474"/>
        <dbReference type="ChEBI" id="CHEBI:57791"/>
        <dbReference type="ChEBI" id="CHEBI:83900"/>
        <dbReference type="ChEBI" id="CHEBI:83905"/>
        <dbReference type="ChEBI" id="CHEBI:456216"/>
        <dbReference type="EC" id="6.3.2.13"/>
    </reaction>
</comment>
<keyword evidence="7" id="KW-0547">Nucleotide-binding</keyword>
<dbReference type="HAMAP" id="MF_00208">
    <property type="entry name" value="MurE"/>
    <property type="match status" value="1"/>
</dbReference>
<dbReference type="GO" id="GO:0005524">
    <property type="term" value="F:ATP binding"/>
    <property type="evidence" value="ECO:0007669"/>
    <property type="project" value="UniProtKB-UniRule"/>
</dbReference>
<dbReference type="OrthoDB" id="9800958at2"/>
<comment type="cofactor">
    <cofactor evidence="7">
        <name>Mg(2+)</name>
        <dbReference type="ChEBI" id="CHEBI:18420"/>
    </cofactor>
</comment>
<dbReference type="PANTHER" id="PTHR23135:SF4">
    <property type="entry name" value="UDP-N-ACETYLMURAMOYL-L-ALANYL-D-GLUTAMATE--2,6-DIAMINOPIMELATE LIGASE MURE HOMOLOG, CHLOROPLASTIC"/>
    <property type="match status" value="1"/>
</dbReference>
<dbReference type="PANTHER" id="PTHR23135">
    <property type="entry name" value="MUR LIGASE FAMILY MEMBER"/>
    <property type="match status" value="1"/>
</dbReference>
<evidence type="ECO:0000313" key="12">
    <source>
        <dbReference type="EMBL" id="SFC04494.1"/>
    </source>
</evidence>
<accession>A0A1I1FYQ4</accession>
<gene>
    <name evidence="7" type="primary">murE</name>
    <name evidence="12" type="ORF">SAMN05660443_1295</name>
</gene>
<evidence type="ECO:0000256" key="3">
    <source>
        <dbReference type="ARBA" id="ARBA00022960"/>
    </source>
</evidence>
<feature type="binding site" evidence="7">
    <location>
        <begin position="424"/>
        <end position="427"/>
    </location>
    <ligand>
        <name>meso-2,6-diaminopimelate</name>
        <dbReference type="ChEBI" id="CHEBI:57791"/>
    </ligand>
</feature>
<dbReference type="InterPro" id="IPR000713">
    <property type="entry name" value="Mur_ligase_N"/>
</dbReference>
<organism evidence="12 13">
    <name type="scientific">Marinospirillum celere</name>
    <dbReference type="NCBI Taxonomy" id="1122252"/>
    <lineage>
        <taxon>Bacteria</taxon>
        <taxon>Pseudomonadati</taxon>
        <taxon>Pseudomonadota</taxon>
        <taxon>Gammaproteobacteria</taxon>
        <taxon>Oceanospirillales</taxon>
        <taxon>Oceanospirillaceae</taxon>
        <taxon>Marinospirillum</taxon>
    </lineage>
</organism>
<dbReference type="InterPro" id="IPR013221">
    <property type="entry name" value="Mur_ligase_cen"/>
</dbReference>
<feature type="domain" description="Mur ligase C-terminal" evidence="10">
    <location>
        <begin position="362"/>
        <end position="474"/>
    </location>
</feature>
<keyword evidence="7" id="KW-0963">Cytoplasm</keyword>
<proteinExistence type="inferred from homology"/>
<dbReference type="NCBIfam" id="TIGR01085">
    <property type="entry name" value="murE"/>
    <property type="match status" value="1"/>
</dbReference>
<dbReference type="GO" id="GO:0000287">
    <property type="term" value="F:magnesium ion binding"/>
    <property type="evidence" value="ECO:0007669"/>
    <property type="project" value="UniProtKB-UniRule"/>
</dbReference>
<feature type="binding site" evidence="7">
    <location>
        <position position="400"/>
    </location>
    <ligand>
        <name>meso-2,6-diaminopimelate</name>
        <dbReference type="ChEBI" id="CHEBI:57791"/>
    </ligand>
</feature>
<dbReference type="Gene3D" id="3.40.1190.10">
    <property type="entry name" value="Mur-like, catalytic domain"/>
    <property type="match status" value="1"/>
</dbReference>
<name>A0A1I1FYQ4_9GAMM</name>
<dbReference type="Gene3D" id="3.40.1390.10">
    <property type="entry name" value="MurE/MurF, N-terminal domain"/>
    <property type="match status" value="1"/>
</dbReference>
<feature type="binding site" evidence="7">
    <location>
        <begin position="123"/>
        <end position="129"/>
    </location>
    <ligand>
        <name>ATP</name>
        <dbReference type="ChEBI" id="CHEBI:30616"/>
    </ligand>
</feature>
<evidence type="ECO:0000256" key="2">
    <source>
        <dbReference type="ARBA" id="ARBA00022618"/>
    </source>
</evidence>
<evidence type="ECO:0000256" key="8">
    <source>
        <dbReference type="RuleBase" id="RU004135"/>
    </source>
</evidence>
<feature type="binding site" evidence="7">
    <location>
        <position position="40"/>
    </location>
    <ligand>
        <name>UDP-N-acetyl-alpha-D-muramoyl-L-alanyl-D-glutamate</name>
        <dbReference type="ChEBI" id="CHEBI:83900"/>
    </ligand>
</feature>
<dbReference type="InterPro" id="IPR036565">
    <property type="entry name" value="Mur-like_cat_sf"/>
</dbReference>
<evidence type="ECO:0000313" key="13">
    <source>
        <dbReference type="Proteomes" id="UP000199058"/>
    </source>
</evidence>
<evidence type="ECO:0000256" key="5">
    <source>
        <dbReference type="ARBA" id="ARBA00023306"/>
    </source>
</evidence>
<dbReference type="InterPro" id="IPR004101">
    <property type="entry name" value="Mur_ligase_C"/>
</dbReference>
<comment type="subcellular location">
    <subcellularLocation>
        <location evidence="7 8">Cytoplasm</location>
    </subcellularLocation>
</comment>
<evidence type="ECO:0000256" key="7">
    <source>
        <dbReference type="HAMAP-Rule" id="MF_00208"/>
    </source>
</evidence>
<dbReference type="SUPFAM" id="SSF53623">
    <property type="entry name" value="MurD-like peptide ligases, catalytic domain"/>
    <property type="match status" value="1"/>
</dbReference>
<keyword evidence="6 7" id="KW-0961">Cell wall biogenesis/degradation</keyword>
<dbReference type="InterPro" id="IPR005761">
    <property type="entry name" value="UDP-N-AcMur-Glu-dNH2Pim_ligase"/>
</dbReference>
<comment type="similarity">
    <text evidence="1 7">Belongs to the MurCDEF family. MurE subfamily.</text>
</comment>
<keyword evidence="5 7" id="KW-0131">Cell cycle</keyword>
<feature type="binding site" evidence="7">
    <location>
        <position position="200"/>
    </location>
    <ligand>
        <name>UDP-N-acetyl-alpha-D-muramoyl-L-alanyl-D-glutamate</name>
        <dbReference type="ChEBI" id="CHEBI:83900"/>
    </ligand>
</feature>
<dbReference type="GO" id="GO:0071555">
    <property type="term" value="P:cell wall organization"/>
    <property type="evidence" value="ECO:0007669"/>
    <property type="project" value="UniProtKB-KW"/>
</dbReference>
<comment type="pathway">
    <text evidence="7 8">Cell wall biogenesis; peptidoglycan biosynthesis.</text>
</comment>
<evidence type="ECO:0000259" key="9">
    <source>
        <dbReference type="Pfam" id="PF01225"/>
    </source>
</evidence>
<dbReference type="NCBIfam" id="NF001126">
    <property type="entry name" value="PRK00139.1-4"/>
    <property type="match status" value="1"/>
</dbReference>
<keyword evidence="7 12" id="KW-0436">Ligase</keyword>
<dbReference type="GO" id="GO:0005737">
    <property type="term" value="C:cytoplasm"/>
    <property type="evidence" value="ECO:0007669"/>
    <property type="project" value="UniProtKB-SubCell"/>
</dbReference>
<feature type="binding site" evidence="7">
    <location>
        <position position="472"/>
    </location>
    <ligand>
        <name>meso-2,6-diaminopimelate</name>
        <dbReference type="ChEBI" id="CHEBI:57791"/>
    </ligand>
</feature>
<dbReference type="SUPFAM" id="SSF53244">
    <property type="entry name" value="MurD-like peptide ligases, peptide-binding domain"/>
    <property type="match status" value="1"/>
</dbReference>
<evidence type="ECO:0000259" key="11">
    <source>
        <dbReference type="Pfam" id="PF08245"/>
    </source>
</evidence>
<feature type="binding site" evidence="7">
    <location>
        <begin position="165"/>
        <end position="166"/>
    </location>
    <ligand>
        <name>UDP-N-acetyl-alpha-D-muramoyl-L-alanyl-D-glutamate</name>
        <dbReference type="ChEBI" id="CHEBI:83900"/>
    </ligand>
</feature>
<dbReference type="Pfam" id="PF01225">
    <property type="entry name" value="Mur_ligase"/>
    <property type="match status" value="1"/>
</dbReference>
<dbReference type="InterPro" id="IPR036615">
    <property type="entry name" value="Mur_ligase_C_dom_sf"/>
</dbReference>
<keyword evidence="7" id="KW-0067">ATP-binding</keyword>
<dbReference type="Gene3D" id="3.90.190.20">
    <property type="entry name" value="Mur ligase, C-terminal domain"/>
    <property type="match status" value="1"/>
</dbReference>
<dbReference type="GO" id="GO:0008765">
    <property type="term" value="F:UDP-N-acetylmuramoylalanyl-D-glutamate-2,6-diaminopimelate ligase activity"/>
    <property type="evidence" value="ECO:0007669"/>
    <property type="project" value="UniProtKB-UniRule"/>
</dbReference>
<evidence type="ECO:0000256" key="1">
    <source>
        <dbReference type="ARBA" id="ARBA00005898"/>
    </source>
</evidence>
<feature type="modified residue" description="N6-carboxylysine" evidence="7">
    <location>
        <position position="232"/>
    </location>
</feature>
<feature type="short sequence motif" description="Meso-diaminopimelate recognition motif" evidence="7">
    <location>
        <begin position="424"/>
        <end position="427"/>
    </location>
</feature>
<dbReference type="UniPathway" id="UPA00219"/>
<dbReference type="STRING" id="1122252.SAMN05660443_1295"/>
<dbReference type="InterPro" id="IPR035911">
    <property type="entry name" value="MurE/MurF_N"/>
</dbReference>
<dbReference type="AlphaFoldDB" id="A0A1I1FYQ4"/>
<feature type="domain" description="Mur ligase N-terminal catalytic" evidence="9">
    <location>
        <begin position="32"/>
        <end position="80"/>
    </location>
</feature>
<keyword evidence="13" id="KW-1185">Reference proteome</keyword>
<feature type="binding site" evidence="7">
    <location>
        <position position="192"/>
    </location>
    <ligand>
        <name>UDP-N-acetyl-alpha-D-muramoyl-L-alanyl-D-glutamate</name>
        <dbReference type="ChEBI" id="CHEBI:83900"/>
    </ligand>
</feature>
<sequence>MSELKLSVRIQPLTCWSAIWPQLQGFSEKLPKIEHLTADSRRVKAGSVFFALQGVTQSGMDYLQVARDKGASLLVNQGPLALTRLQADTWQLTLPDLQKHLGQLLAVSTGRDYAALNTTAITGTNGKSSVAHFLAQLRQQLGQKVALVGTLGYGPLDALQPASHTTPDLLRMHQLYQDWMDQGIEQVCLEASSHALDQGRLDALPISTGVLTNLTRDHLDYHQTLEAYAAAKSRLFSRPELQTRVINLDDALLGEKLVASSSVAKTLTFSLKKPEADLFLAHYTYSDQGFEASLVWQQQSYVLHLPLLGRFNLANVLAALAVLLSEGHSLEQLLPALTQLQPVTGRMEQLRFPETAASRTLPRVVVDYAHTPDALEQALASLRPHTQGLLFCVFGCGGDRDQGKRPLMAKVAREGADRLVITDDNPRNEDPAQIRQQLLSEAPDAKEIADRKEALSWALTEAKAGDLVLIAGKGHEDYQEIAGQRLPFSDQEVARTLLQERLKS</sequence>
<dbReference type="Pfam" id="PF02875">
    <property type="entry name" value="Mur_ligase_C"/>
    <property type="match status" value="1"/>
</dbReference>
<keyword evidence="2 7" id="KW-0132">Cell division</keyword>
<dbReference type="GO" id="GO:0009252">
    <property type="term" value="P:peptidoglycan biosynthetic process"/>
    <property type="evidence" value="ECO:0007669"/>
    <property type="project" value="UniProtKB-UniRule"/>
</dbReference>
<keyword evidence="3 7" id="KW-0133">Cell shape</keyword>
<dbReference type="SUPFAM" id="SSF63418">
    <property type="entry name" value="MurE/MurF N-terminal domain"/>
    <property type="match status" value="1"/>
</dbReference>
<keyword evidence="4 7" id="KW-0573">Peptidoglycan synthesis</keyword>
<comment type="caution">
    <text evidence="7">Lacks conserved residue(s) required for the propagation of feature annotation.</text>
</comment>
<dbReference type="Pfam" id="PF08245">
    <property type="entry name" value="Mur_ligase_M"/>
    <property type="match status" value="1"/>
</dbReference>
<feature type="domain" description="Mur ligase central" evidence="11">
    <location>
        <begin position="121"/>
        <end position="322"/>
    </location>
</feature>
<evidence type="ECO:0000256" key="4">
    <source>
        <dbReference type="ARBA" id="ARBA00022984"/>
    </source>
</evidence>
<reference evidence="12 13" key="1">
    <citation type="submission" date="2016-10" db="EMBL/GenBank/DDBJ databases">
        <authorList>
            <person name="de Groot N.N."/>
        </authorList>
    </citation>
    <scope>NUCLEOTIDE SEQUENCE [LARGE SCALE GENOMIC DNA]</scope>
    <source>
        <strain evidence="12 13">DSM 18438</strain>
    </source>
</reference>
<dbReference type="Proteomes" id="UP000199058">
    <property type="component" value="Unassembled WGS sequence"/>
</dbReference>
<dbReference type="GO" id="GO:0051301">
    <property type="term" value="P:cell division"/>
    <property type="evidence" value="ECO:0007669"/>
    <property type="project" value="UniProtKB-KW"/>
</dbReference>
<dbReference type="GO" id="GO:0008360">
    <property type="term" value="P:regulation of cell shape"/>
    <property type="evidence" value="ECO:0007669"/>
    <property type="project" value="UniProtKB-KW"/>
</dbReference>
<feature type="binding site" evidence="7">
    <location>
        <position position="198"/>
    </location>
    <ligand>
        <name>UDP-N-acetyl-alpha-D-muramoyl-L-alanyl-D-glutamate</name>
        <dbReference type="ChEBI" id="CHEBI:83900"/>
    </ligand>
</feature>